<accession>A0A316DC23</accession>
<sequence length="92" mass="11018">MLIFGLEILIFSYFMLTPTWYLKGFPNYFIGEDKQLYRVIRSEGTDSLQLKKLCMQRYTKGYYFSGKFYSLVKLRPLLYRASETPSLHSFEE</sequence>
<dbReference type="AlphaFoldDB" id="A0A316DC23"/>
<dbReference type="RefSeq" id="WP_109745648.1">
    <property type="nucleotide sequence ID" value="NZ_QGGO01000056.1"/>
</dbReference>
<gene>
    <name evidence="1" type="ORF">LV89_04961</name>
</gene>
<evidence type="ECO:0000313" key="1">
    <source>
        <dbReference type="EMBL" id="PWK15751.1"/>
    </source>
</evidence>
<name>A0A316DC23_9BACT</name>
<reference evidence="1 2" key="1">
    <citation type="submission" date="2018-05" db="EMBL/GenBank/DDBJ databases">
        <title>Genomic Encyclopedia of Archaeal and Bacterial Type Strains, Phase II (KMG-II): from individual species to whole genera.</title>
        <authorList>
            <person name="Goeker M."/>
        </authorList>
    </citation>
    <scope>NUCLEOTIDE SEQUENCE [LARGE SCALE GENOMIC DNA]</scope>
    <source>
        <strain evidence="1 2">DSM 22214</strain>
    </source>
</reference>
<dbReference type="EMBL" id="QGGO01000056">
    <property type="protein sequence ID" value="PWK15751.1"/>
    <property type="molecule type" value="Genomic_DNA"/>
</dbReference>
<organism evidence="1 2">
    <name type="scientific">Arcicella aurantiaca</name>
    <dbReference type="NCBI Taxonomy" id="591202"/>
    <lineage>
        <taxon>Bacteria</taxon>
        <taxon>Pseudomonadati</taxon>
        <taxon>Bacteroidota</taxon>
        <taxon>Cytophagia</taxon>
        <taxon>Cytophagales</taxon>
        <taxon>Flectobacillaceae</taxon>
        <taxon>Arcicella</taxon>
    </lineage>
</organism>
<dbReference type="Proteomes" id="UP000245489">
    <property type="component" value="Unassembled WGS sequence"/>
</dbReference>
<dbReference type="OrthoDB" id="964762at2"/>
<keyword evidence="2" id="KW-1185">Reference proteome</keyword>
<evidence type="ECO:0000313" key="2">
    <source>
        <dbReference type="Proteomes" id="UP000245489"/>
    </source>
</evidence>
<protein>
    <submittedName>
        <fullName evidence="1">Uncharacterized protein</fullName>
    </submittedName>
</protein>
<proteinExistence type="predicted"/>
<comment type="caution">
    <text evidence="1">The sequence shown here is derived from an EMBL/GenBank/DDBJ whole genome shotgun (WGS) entry which is preliminary data.</text>
</comment>